<keyword evidence="5" id="KW-1185">Reference proteome</keyword>
<accession>A0AAD2CWL4</accession>
<comment type="caution">
    <text evidence="4">The sequence shown here is derived from an EMBL/GenBank/DDBJ whole genome shotgun (WGS) entry which is preliminary data.</text>
</comment>
<protein>
    <recommendedName>
        <fullName evidence="3">t-SNARE coiled-coil homology domain-containing protein</fullName>
    </recommendedName>
</protein>
<dbReference type="AlphaFoldDB" id="A0AAD2CWL4"/>
<dbReference type="Gene3D" id="1.20.5.110">
    <property type="match status" value="1"/>
</dbReference>
<dbReference type="SMART" id="SM00397">
    <property type="entry name" value="t_SNARE"/>
    <property type="match status" value="1"/>
</dbReference>
<feature type="transmembrane region" description="Helical" evidence="2">
    <location>
        <begin position="276"/>
        <end position="294"/>
    </location>
</feature>
<dbReference type="GO" id="GO:0016020">
    <property type="term" value="C:membrane"/>
    <property type="evidence" value="ECO:0007669"/>
    <property type="project" value="InterPro"/>
</dbReference>
<name>A0AAD2CWL4_EUPCR</name>
<dbReference type="SUPFAM" id="SSF47661">
    <property type="entry name" value="t-snare proteins"/>
    <property type="match status" value="1"/>
</dbReference>
<dbReference type="SUPFAM" id="SSF58038">
    <property type="entry name" value="SNARE fusion complex"/>
    <property type="match status" value="1"/>
</dbReference>
<dbReference type="PROSITE" id="PS50192">
    <property type="entry name" value="T_SNARE"/>
    <property type="match status" value="1"/>
</dbReference>
<keyword evidence="2" id="KW-0812">Transmembrane</keyword>
<evidence type="ECO:0000313" key="5">
    <source>
        <dbReference type="Proteomes" id="UP001295684"/>
    </source>
</evidence>
<proteinExistence type="predicted"/>
<dbReference type="InterPro" id="IPR000727">
    <property type="entry name" value="T_SNARE_dom"/>
</dbReference>
<dbReference type="InterPro" id="IPR010989">
    <property type="entry name" value="SNARE"/>
</dbReference>
<gene>
    <name evidence="4" type="ORF">ECRASSUSDP1_LOCUS14747</name>
</gene>
<evidence type="ECO:0000256" key="2">
    <source>
        <dbReference type="SAM" id="Phobius"/>
    </source>
</evidence>
<keyword evidence="2" id="KW-0472">Membrane</keyword>
<feature type="domain" description="T-SNARE coiled-coil homology" evidence="3">
    <location>
        <begin position="202"/>
        <end position="264"/>
    </location>
</feature>
<organism evidence="4 5">
    <name type="scientific">Euplotes crassus</name>
    <dbReference type="NCBI Taxonomy" id="5936"/>
    <lineage>
        <taxon>Eukaryota</taxon>
        <taxon>Sar</taxon>
        <taxon>Alveolata</taxon>
        <taxon>Ciliophora</taxon>
        <taxon>Intramacronucleata</taxon>
        <taxon>Spirotrichea</taxon>
        <taxon>Hypotrichia</taxon>
        <taxon>Euplotida</taxon>
        <taxon>Euplotidae</taxon>
        <taxon>Moneuplotes</taxon>
    </lineage>
</organism>
<feature type="coiled-coil region" evidence="1">
    <location>
        <begin position="89"/>
        <end position="116"/>
    </location>
</feature>
<reference evidence="4" key="1">
    <citation type="submission" date="2023-07" db="EMBL/GenBank/DDBJ databases">
        <authorList>
            <consortium name="AG Swart"/>
            <person name="Singh M."/>
            <person name="Singh A."/>
            <person name="Seah K."/>
            <person name="Emmerich C."/>
        </authorList>
    </citation>
    <scope>NUCLEOTIDE SEQUENCE</scope>
    <source>
        <strain evidence="4">DP1</strain>
    </source>
</reference>
<evidence type="ECO:0000259" key="3">
    <source>
        <dbReference type="PROSITE" id="PS50192"/>
    </source>
</evidence>
<evidence type="ECO:0000256" key="1">
    <source>
        <dbReference type="SAM" id="Coils"/>
    </source>
</evidence>
<keyword evidence="2" id="KW-1133">Transmembrane helix</keyword>
<keyword evidence="1" id="KW-0175">Coiled coil</keyword>
<dbReference type="Proteomes" id="UP001295684">
    <property type="component" value="Unassembled WGS sequence"/>
</dbReference>
<dbReference type="EMBL" id="CAMPGE010014750">
    <property type="protein sequence ID" value="CAI2373401.1"/>
    <property type="molecule type" value="Genomic_DNA"/>
</dbReference>
<sequence length="295" mass="34421">MSYENFDIENGTRSSTIVELKKMPLLDKGDITEIYHEIKLRLTKIEQSNRRARRVLDDVERLSDSYNPYNLEEFKEFFTKDTDQECKDLKEVKAYLDKAQELINQMRLENKHSQAQKAMTIYHTQCKKTTSLAQEYQKLYDRFIQQEAKAKIRQSMKNGEIYTIEGSDEENESVNQSIRDIQQNPLLTQEQRRTKVEAEITKYMIQNRREGISKVSNVMSGIRELGIEFNKEVDLQGDKLANVVQDMEDANANTKKGVGELNKYADTMKGKGTKMIICLVVLILVLMFLLYLIFK</sequence>
<dbReference type="Pfam" id="PF05739">
    <property type="entry name" value="SNARE"/>
    <property type="match status" value="1"/>
</dbReference>
<evidence type="ECO:0000313" key="4">
    <source>
        <dbReference type="EMBL" id="CAI2373401.1"/>
    </source>
</evidence>
<dbReference type="GO" id="GO:0016192">
    <property type="term" value="P:vesicle-mediated transport"/>
    <property type="evidence" value="ECO:0007669"/>
    <property type="project" value="InterPro"/>
</dbReference>